<keyword evidence="3" id="KW-0732">Signal</keyword>
<feature type="chain" id="PRO_5019290585" evidence="3">
    <location>
        <begin position="32"/>
        <end position="658"/>
    </location>
</feature>
<dbReference type="OrthoDB" id="6369184at2759"/>
<dbReference type="InterPro" id="IPR000859">
    <property type="entry name" value="CUB_dom"/>
</dbReference>
<dbReference type="PROSITE" id="PS01180">
    <property type="entry name" value="CUB"/>
    <property type="match status" value="4"/>
</dbReference>
<comment type="caution">
    <text evidence="2">Lacks conserved residue(s) required for the propagation of feature annotation.</text>
</comment>
<dbReference type="SUPFAM" id="SSF49854">
    <property type="entry name" value="Spermadhesin, CUB domain"/>
    <property type="match status" value="4"/>
</dbReference>
<feature type="domain" description="CUB" evidence="4">
    <location>
        <begin position="179"/>
        <end position="308"/>
    </location>
</feature>
<evidence type="ECO:0000313" key="5">
    <source>
        <dbReference type="EMBL" id="RWS30170.1"/>
    </source>
</evidence>
<dbReference type="InterPro" id="IPR053207">
    <property type="entry name" value="Non-NMDA_GluR_Accessory"/>
</dbReference>
<dbReference type="EMBL" id="NCKV01000611">
    <property type="protein sequence ID" value="RWS30170.1"/>
    <property type="molecule type" value="Genomic_DNA"/>
</dbReference>
<feature type="domain" description="CUB" evidence="4">
    <location>
        <begin position="34"/>
        <end position="162"/>
    </location>
</feature>
<feature type="domain" description="CUB" evidence="4">
    <location>
        <begin position="331"/>
        <end position="477"/>
    </location>
</feature>
<protein>
    <submittedName>
        <fullName evidence="5">Suppressor of lurcher protein 1-like protein</fullName>
    </submittedName>
</protein>
<evidence type="ECO:0000256" key="1">
    <source>
        <dbReference type="ARBA" id="ARBA00023157"/>
    </source>
</evidence>
<sequence>MINSVRTITIVLIRFLLQIYLQIELRVNALGASCQCIVYVETYGKEYGVFTSPNWPTPYDDNIQCLLYTFLAKSDQIIEITFDEFDVQKTSLDCIYGDFVKLYLHLNESAINEESSWNEVLCGKIADIEQTHYSADSSLIFEFHSDWRNANNTGFRGTYRFLNKRLFETDGERAANSRCNYRFESLSSIGNFTSALVKNVKGKFFSPQYPSTYPKGIRCSYAFFGQTFERVKLVFEHLRLQRSDVSCLNSPDVIYVHDGSDKSSPVIGQLCNTNAFVELVSTGPNLYIEFVSRSHFPGQGFKGKYLFESLSNANNKVNSDNVPSTVAITDCNFWFSSDTNKNGTFSSPNFPNPYPQNSHCVYNFHGRGKERVQIMFTEFSVYKPEDTQRDSFVFIIPLHKQSICNEKHFFLLGNSCDGADVVMVFITINGQKERVDNLCGDELPQQLMSNGPSITVEFKSLHSSHISRGFQANYKFVTNFGISTGTQDPQSVCGFNFRSTERSNGSFTSPNYPGLYPRDTECHYFFYGNQSEKVHITFAYFDVEGVTPCTTETASDYVEFSNYKSVDRKIPRHCGLKKPRTIDSDGDFFRVTFKSNDRFDGTGFEAFYQFRSPDDFFTVKQIRGISASVPVIDFSFIPLTFTVIKALFSLITATRLQL</sequence>
<dbReference type="FunFam" id="2.60.120.290:FF:000058">
    <property type="entry name" value="CUB domaincontaining protein"/>
    <property type="match status" value="1"/>
</dbReference>
<evidence type="ECO:0000256" key="2">
    <source>
        <dbReference type="PROSITE-ProRule" id="PRU00059"/>
    </source>
</evidence>
<dbReference type="VEuPathDB" id="VectorBase:LDEU001871"/>
<dbReference type="CDD" id="cd00041">
    <property type="entry name" value="CUB"/>
    <property type="match status" value="4"/>
</dbReference>
<dbReference type="Pfam" id="PF00431">
    <property type="entry name" value="CUB"/>
    <property type="match status" value="5"/>
</dbReference>
<keyword evidence="1" id="KW-1015">Disulfide bond</keyword>
<dbReference type="GO" id="GO:0005886">
    <property type="term" value="C:plasma membrane"/>
    <property type="evidence" value="ECO:0007669"/>
    <property type="project" value="TreeGrafter"/>
</dbReference>
<gene>
    <name evidence="5" type="ORF">B4U80_09568</name>
</gene>
<accession>A0A443SRK9</accession>
<dbReference type="SMART" id="SM00042">
    <property type="entry name" value="CUB"/>
    <property type="match status" value="4"/>
</dbReference>
<dbReference type="InterPro" id="IPR035914">
    <property type="entry name" value="Sperma_CUB_dom_sf"/>
</dbReference>
<dbReference type="AlphaFoldDB" id="A0A443SRK9"/>
<dbReference type="Gene3D" id="2.60.120.290">
    <property type="entry name" value="Spermadhesin, CUB domain"/>
    <property type="match status" value="4"/>
</dbReference>
<reference evidence="5 6" key="1">
    <citation type="journal article" date="2018" name="Gigascience">
        <title>Genomes of trombidid mites reveal novel predicted allergens and laterally-transferred genes associated with secondary metabolism.</title>
        <authorList>
            <person name="Dong X."/>
            <person name="Chaisiri K."/>
            <person name="Xia D."/>
            <person name="Armstrong S.D."/>
            <person name="Fang Y."/>
            <person name="Donnelly M.J."/>
            <person name="Kadowaki T."/>
            <person name="McGarry J.W."/>
            <person name="Darby A.C."/>
            <person name="Makepeace B.L."/>
        </authorList>
    </citation>
    <scope>NUCLEOTIDE SEQUENCE [LARGE SCALE GENOMIC DNA]</scope>
    <source>
        <strain evidence="5">UoL-UT</strain>
    </source>
</reference>
<dbReference type="PANTHER" id="PTHR47537">
    <property type="entry name" value="CUBILIN"/>
    <property type="match status" value="1"/>
</dbReference>
<dbReference type="FunFam" id="2.60.120.290:FF:000083">
    <property type="entry name" value="Suppressor of lurcher protein 1"/>
    <property type="match status" value="1"/>
</dbReference>
<proteinExistence type="predicted"/>
<comment type="caution">
    <text evidence="5">The sequence shown here is derived from an EMBL/GenBank/DDBJ whole genome shotgun (WGS) entry which is preliminary data.</text>
</comment>
<evidence type="ECO:0000256" key="3">
    <source>
        <dbReference type="SAM" id="SignalP"/>
    </source>
</evidence>
<evidence type="ECO:0000313" key="6">
    <source>
        <dbReference type="Proteomes" id="UP000288716"/>
    </source>
</evidence>
<feature type="signal peptide" evidence="3">
    <location>
        <begin position="1"/>
        <end position="31"/>
    </location>
</feature>
<name>A0A443SRK9_9ACAR</name>
<organism evidence="5 6">
    <name type="scientific">Leptotrombidium deliense</name>
    <dbReference type="NCBI Taxonomy" id="299467"/>
    <lineage>
        <taxon>Eukaryota</taxon>
        <taxon>Metazoa</taxon>
        <taxon>Ecdysozoa</taxon>
        <taxon>Arthropoda</taxon>
        <taxon>Chelicerata</taxon>
        <taxon>Arachnida</taxon>
        <taxon>Acari</taxon>
        <taxon>Acariformes</taxon>
        <taxon>Trombidiformes</taxon>
        <taxon>Prostigmata</taxon>
        <taxon>Anystina</taxon>
        <taxon>Parasitengona</taxon>
        <taxon>Trombiculoidea</taxon>
        <taxon>Trombiculidae</taxon>
        <taxon>Leptotrombidium</taxon>
    </lineage>
</organism>
<dbReference type="PANTHER" id="PTHR47537:SF2">
    <property type="entry name" value="CUBILIN"/>
    <property type="match status" value="1"/>
</dbReference>
<dbReference type="STRING" id="299467.A0A443SRK9"/>
<feature type="domain" description="CUB" evidence="4">
    <location>
        <begin position="493"/>
        <end position="611"/>
    </location>
</feature>
<evidence type="ECO:0000259" key="4">
    <source>
        <dbReference type="PROSITE" id="PS01180"/>
    </source>
</evidence>
<dbReference type="Proteomes" id="UP000288716">
    <property type="component" value="Unassembled WGS sequence"/>
</dbReference>
<keyword evidence="6" id="KW-1185">Reference proteome</keyword>